<dbReference type="RefSeq" id="WP_126999103.1">
    <property type="nucleotide sequence ID" value="NZ_CP034346.1"/>
</dbReference>
<dbReference type="Gene3D" id="1.10.10.10">
    <property type="entry name" value="Winged helix-like DNA-binding domain superfamily/Winged helix DNA-binding domain"/>
    <property type="match status" value="1"/>
</dbReference>
<feature type="domain" description="RNA polymerase sigma-70 region 2" evidence="2">
    <location>
        <begin position="5"/>
        <end position="68"/>
    </location>
</feature>
<dbReference type="KEGG" id="plut:EI981_14020"/>
<dbReference type="NCBIfam" id="TIGR02937">
    <property type="entry name" value="sigma70-ECF"/>
    <property type="match status" value="1"/>
</dbReference>
<dbReference type="EMBL" id="CP034346">
    <property type="protein sequence ID" value="AZS15460.1"/>
    <property type="molecule type" value="Genomic_DNA"/>
</dbReference>
<evidence type="ECO:0000256" key="1">
    <source>
        <dbReference type="ARBA" id="ARBA00011344"/>
    </source>
</evidence>
<dbReference type="OrthoDB" id="3211555at2"/>
<dbReference type="GO" id="GO:0003677">
    <property type="term" value="F:DNA binding"/>
    <property type="evidence" value="ECO:0007669"/>
    <property type="project" value="InterPro"/>
</dbReference>
<evidence type="ECO:0000259" key="2">
    <source>
        <dbReference type="Pfam" id="PF04542"/>
    </source>
</evidence>
<accession>A0A3Q9IBJ7</accession>
<dbReference type="InterPro" id="IPR007627">
    <property type="entry name" value="RNA_pol_sigma70_r2"/>
</dbReference>
<dbReference type="InterPro" id="IPR052704">
    <property type="entry name" value="ECF_Sigma-70_Domain"/>
</dbReference>
<dbReference type="Gene3D" id="1.10.1740.10">
    <property type="match status" value="1"/>
</dbReference>
<dbReference type="InterPro" id="IPR036388">
    <property type="entry name" value="WH-like_DNA-bd_sf"/>
</dbReference>
<proteinExistence type="predicted"/>
<dbReference type="InterPro" id="IPR032710">
    <property type="entry name" value="NTF2-like_dom_sf"/>
</dbReference>
<dbReference type="SUPFAM" id="SSF54427">
    <property type="entry name" value="NTF2-like"/>
    <property type="match status" value="1"/>
</dbReference>
<name>A0A3Q9IBJ7_9BACL</name>
<dbReference type="Gene3D" id="3.10.450.50">
    <property type="match status" value="1"/>
</dbReference>
<reference evidence="5" key="1">
    <citation type="submission" date="2018-12" db="EMBL/GenBank/DDBJ databases">
        <title>Complete genome sequence of Paenibacillus sp. MBLB1234.</title>
        <authorList>
            <person name="Nam Y.-D."/>
            <person name="Kang J."/>
            <person name="Chung W.-H."/>
            <person name="Park Y.S."/>
        </authorList>
    </citation>
    <scope>NUCLEOTIDE SEQUENCE [LARGE SCALE GENOMIC DNA]</scope>
    <source>
        <strain evidence="5">MBLB1234</strain>
    </source>
</reference>
<dbReference type="InterPro" id="IPR013324">
    <property type="entry name" value="RNA_pol_sigma_r3/r4-like"/>
</dbReference>
<keyword evidence="5" id="KW-1185">Reference proteome</keyword>
<dbReference type="InterPro" id="IPR013249">
    <property type="entry name" value="RNA_pol_sigma70_r4_t2"/>
</dbReference>
<evidence type="ECO:0000259" key="3">
    <source>
        <dbReference type="Pfam" id="PF08281"/>
    </source>
</evidence>
<dbReference type="InterPro" id="IPR014284">
    <property type="entry name" value="RNA_pol_sigma-70_dom"/>
</dbReference>
<dbReference type="Pfam" id="PF08281">
    <property type="entry name" value="Sigma70_r4_2"/>
    <property type="match status" value="1"/>
</dbReference>
<comment type="subunit">
    <text evidence="1">Interacts transiently with the RNA polymerase catalytic core formed by RpoA, RpoB, RpoC and RpoZ (2 alpha, 1 beta, 1 beta' and 1 omega subunit) to form the RNA polymerase holoenzyme that can initiate transcription.</text>
</comment>
<dbReference type="InterPro" id="IPR013325">
    <property type="entry name" value="RNA_pol_sigma_r2"/>
</dbReference>
<dbReference type="Pfam" id="PF04542">
    <property type="entry name" value="Sigma70_r2"/>
    <property type="match status" value="1"/>
</dbReference>
<dbReference type="Proteomes" id="UP000270678">
    <property type="component" value="Chromosome"/>
</dbReference>
<evidence type="ECO:0000313" key="4">
    <source>
        <dbReference type="EMBL" id="AZS15460.1"/>
    </source>
</evidence>
<dbReference type="GO" id="GO:0006352">
    <property type="term" value="P:DNA-templated transcription initiation"/>
    <property type="evidence" value="ECO:0007669"/>
    <property type="project" value="InterPro"/>
</dbReference>
<dbReference type="PANTHER" id="PTHR30173:SF43">
    <property type="entry name" value="ECF RNA POLYMERASE SIGMA FACTOR SIGI-RELATED"/>
    <property type="match status" value="1"/>
</dbReference>
<sequence length="295" mass="32719">MEEQFESYREHLQAMAYRMLGSLTEAEDAVQETWLRLYRSDRSEIENLGGWLTTVTSRICLDMLRSRKARREEFMDESLPEISANSEDRYNPEQEALMADSVGLALLVVLDKLNPSERVAFVLHDVFAVPFSEIAPIVGKSELATRKLASRARQKVRGNESNSQADLDRQCKLVDAFLAAAYAGDFDSLLAVLDPDVVLRDDRETSVRTETRGALALANKVAGRAKAAQVALVDGCIGAIAAPGGKLLYVIQFTIKDGKIAEVDLISDSTHLEQLDLTILGKKMTTYSKKQVDFT</sequence>
<evidence type="ECO:0000313" key="5">
    <source>
        <dbReference type="Proteomes" id="UP000270678"/>
    </source>
</evidence>
<dbReference type="SUPFAM" id="SSF88946">
    <property type="entry name" value="Sigma2 domain of RNA polymerase sigma factors"/>
    <property type="match status" value="1"/>
</dbReference>
<dbReference type="PANTHER" id="PTHR30173">
    <property type="entry name" value="SIGMA 19 FACTOR"/>
    <property type="match status" value="1"/>
</dbReference>
<dbReference type="AlphaFoldDB" id="A0A3Q9IBJ7"/>
<dbReference type="GO" id="GO:0016987">
    <property type="term" value="F:sigma factor activity"/>
    <property type="evidence" value="ECO:0007669"/>
    <property type="project" value="InterPro"/>
</dbReference>
<feature type="domain" description="RNA polymerase sigma factor 70 region 4 type 2" evidence="3">
    <location>
        <begin position="105"/>
        <end position="155"/>
    </location>
</feature>
<dbReference type="SUPFAM" id="SSF88659">
    <property type="entry name" value="Sigma3 and sigma4 domains of RNA polymerase sigma factors"/>
    <property type="match status" value="1"/>
</dbReference>
<protein>
    <submittedName>
        <fullName evidence="4">Sigma-70 family RNA polymerase sigma factor</fullName>
    </submittedName>
</protein>
<organism evidence="4 5">
    <name type="scientific">Paenibacillus lutimineralis</name>
    <dbReference type="NCBI Taxonomy" id="2707005"/>
    <lineage>
        <taxon>Bacteria</taxon>
        <taxon>Bacillati</taxon>
        <taxon>Bacillota</taxon>
        <taxon>Bacilli</taxon>
        <taxon>Bacillales</taxon>
        <taxon>Paenibacillaceae</taxon>
        <taxon>Paenibacillus</taxon>
    </lineage>
</organism>
<gene>
    <name evidence="4" type="ORF">EI981_14020</name>
</gene>